<dbReference type="EMBL" id="RQZC01000004">
    <property type="protein sequence ID" value="RRD29925.1"/>
    <property type="molecule type" value="Genomic_DNA"/>
</dbReference>
<accession>A0A3P1V981</accession>
<evidence type="ECO:0000313" key="3">
    <source>
        <dbReference type="EMBL" id="RRD29925.1"/>
    </source>
</evidence>
<dbReference type="RefSeq" id="WP_124933288.1">
    <property type="nucleotide sequence ID" value="NZ_JAGFOU010000003.1"/>
</dbReference>
<gene>
    <name evidence="3" type="ORF">EII10_04305</name>
</gene>
<name>A0A3P1V981_9ACTO</name>
<feature type="compositionally biased region" description="Basic and acidic residues" evidence="1">
    <location>
        <begin position="1"/>
        <end position="15"/>
    </location>
</feature>
<organism evidence="3 4">
    <name type="scientific">Actinomyces bowdenii</name>
    <dbReference type="NCBI Taxonomy" id="131109"/>
    <lineage>
        <taxon>Bacteria</taxon>
        <taxon>Bacillati</taxon>
        <taxon>Actinomycetota</taxon>
        <taxon>Actinomycetes</taxon>
        <taxon>Actinomycetales</taxon>
        <taxon>Actinomycetaceae</taxon>
        <taxon>Actinomyces</taxon>
    </lineage>
</organism>
<evidence type="ECO:0000256" key="1">
    <source>
        <dbReference type="SAM" id="MobiDB-lite"/>
    </source>
</evidence>
<evidence type="ECO:0000256" key="2">
    <source>
        <dbReference type="SAM" id="Phobius"/>
    </source>
</evidence>
<dbReference type="Proteomes" id="UP000271272">
    <property type="component" value="Unassembled WGS sequence"/>
</dbReference>
<evidence type="ECO:0000313" key="4">
    <source>
        <dbReference type="Proteomes" id="UP000271272"/>
    </source>
</evidence>
<feature type="transmembrane region" description="Helical" evidence="2">
    <location>
        <begin position="21"/>
        <end position="42"/>
    </location>
</feature>
<dbReference type="AlphaFoldDB" id="A0A3P1V981"/>
<feature type="region of interest" description="Disordered" evidence="1">
    <location>
        <begin position="1"/>
        <end position="26"/>
    </location>
</feature>
<keyword evidence="2" id="KW-0812">Transmembrane</keyword>
<keyword evidence="2" id="KW-0472">Membrane</keyword>
<reference evidence="3 4" key="1">
    <citation type="submission" date="2018-11" db="EMBL/GenBank/DDBJ databases">
        <title>Genomes From Bacteria Associated with the Canine Oral Cavity: a Test Case for Automated Genome-Based Taxonomic Assignment.</title>
        <authorList>
            <person name="Coil D.A."/>
            <person name="Jospin G."/>
            <person name="Darling A.E."/>
            <person name="Wallis C."/>
            <person name="Davis I.J."/>
            <person name="Harris S."/>
            <person name="Eisen J.A."/>
            <person name="Holcombe L.J."/>
            <person name="O'Flynn C."/>
        </authorList>
    </citation>
    <scope>NUCLEOTIDE SEQUENCE [LARGE SCALE GENOMIC DNA]</scope>
    <source>
        <strain evidence="3 4">OH5050</strain>
    </source>
</reference>
<proteinExistence type="predicted"/>
<feature type="transmembrane region" description="Helical" evidence="2">
    <location>
        <begin position="48"/>
        <end position="65"/>
    </location>
</feature>
<keyword evidence="2" id="KW-1133">Transmembrane helix</keyword>
<protein>
    <submittedName>
        <fullName evidence="3">Uncharacterized protein</fullName>
    </submittedName>
</protein>
<keyword evidence="4" id="KW-1185">Reference proteome</keyword>
<comment type="caution">
    <text evidence="3">The sequence shown here is derived from an EMBL/GenBank/DDBJ whole genome shotgun (WGS) entry which is preliminary data.</text>
</comment>
<sequence length="69" mass="6838">MAQDGPDPRSAKSPEGRGGGSSTGTGLAVGISVGCTVGLLLFMLTDSILWTGSCVASGIALGTAFDHRQ</sequence>